<dbReference type="EMBL" id="AGUE01000273">
    <property type="protein sequence ID" value="EHK96156.1"/>
    <property type="molecule type" value="Genomic_DNA"/>
</dbReference>
<dbReference type="HOGENOM" id="CLU_3351233_0_0_1"/>
<dbReference type="Proteomes" id="UP000005446">
    <property type="component" value="Unassembled WGS sequence"/>
</dbReference>
<name>H0EZ80_GLAL7</name>
<comment type="caution">
    <text evidence="1">The sequence shown here is derived from an EMBL/GenBank/DDBJ whole genome shotgun (WGS) entry which is preliminary data.</text>
</comment>
<protein>
    <submittedName>
        <fullName evidence="1">Uncharacterized protein</fullName>
    </submittedName>
</protein>
<evidence type="ECO:0000313" key="1">
    <source>
        <dbReference type="EMBL" id="EHK96156.1"/>
    </source>
</evidence>
<gene>
    <name evidence="1" type="ORF">M7I_8142</name>
</gene>
<reference evidence="1 2" key="1">
    <citation type="journal article" date="2012" name="Eukaryot. Cell">
        <title>Genome sequence of the fungus Glarea lozoyensis: the first genome sequence of a species from the Helotiaceae family.</title>
        <authorList>
            <person name="Youssar L."/>
            <person name="Gruening B.A."/>
            <person name="Erxleben A."/>
            <person name="Guenther S."/>
            <person name="Huettel W."/>
        </authorList>
    </citation>
    <scope>NUCLEOTIDE SEQUENCE [LARGE SCALE GENOMIC DNA]</scope>
    <source>
        <strain evidence="2">ATCC 74030 / MF5533</strain>
    </source>
</reference>
<organism evidence="1 2">
    <name type="scientific">Glarea lozoyensis (strain ATCC 74030 / MF5533)</name>
    <dbReference type="NCBI Taxonomy" id="1104152"/>
    <lineage>
        <taxon>Eukaryota</taxon>
        <taxon>Fungi</taxon>
        <taxon>Dikarya</taxon>
        <taxon>Ascomycota</taxon>
        <taxon>Pezizomycotina</taxon>
        <taxon>Leotiomycetes</taxon>
        <taxon>Helotiales</taxon>
        <taxon>Helotiaceae</taxon>
        <taxon>Glarea</taxon>
    </lineage>
</organism>
<keyword evidence="2" id="KW-1185">Reference proteome</keyword>
<evidence type="ECO:0000313" key="2">
    <source>
        <dbReference type="Proteomes" id="UP000005446"/>
    </source>
</evidence>
<accession>H0EZ80</accession>
<dbReference type="AlphaFoldDB" id="H0EZ80"/>
<dbReference type="InParanoid" id="H0EZ80"/>
<proteinExistence type="predicted"/>
<sequence>MLVVNIIHTAILNNPIVTFLYSEEIVSPTWLSFTCGL</sequence>